<reference evidence="1" key="1">
    <citation type="submission" date="2021-06" db="EMBL/GenBank/DDBJ databases">
        <authorList>
            <person name="Kallberg Y."/>
            <person name="Tangrot J."/>
            <person name="Rosling A."/>
        </authorList>
    </citation>
    <scope>NUCLEOTIDE SEQUENCE</scope>
    <source>
        <strain evidence="1">CL356</strain>
    </source>
</reference>
<name>A0ACA9NSU8_9GLOM</name>
<evidence type="ECO:0000313" key="2">
    <source>
        <dbReference type="Proteomes" id="UP000789525"/>
    </source>
</evidence>
<proteinExistence type="predicted"/>
<keyword evidence="2" id="KW-1185">Reference proteome</keyword>
<protein>
    <submittedName>
        <fullName evidence="1">5823_t:CDS:1</fullName>
    </submittedName>
</protein>
<sequence length="329" mass="37548">VNHHAHFVEIKRLSTRLERCRGPMMAFRRITFIGHDASKHTFTVQYYQNRADFETEERGEETKPRVPSTSICRPQPLSPACQVGWILYQLERIRAYNNSKQEEAKEKEVEISRNEFLQVRLDAKNEVEAKYIPKTVISNTAANSFLHWSLFLGTRPQKVLISRETGLISSVESSPPLRGDKPFLGGSDVTPFRLTPNIQDFITPIGVEGLLTSSLLAISRGLLEPECDVQKQMWLLIRDDFMLWFKTQARDPASNERLEFRVCVAESIERIIKRMSQLSASNERAKAQAAEGTSSLPTTTVVAPIQQLINTATNPAIQSRNHDLYYPWF</sequence>
<accession>A0ACA9NSU8</accession>
<evidence type="ECO:0000313" key="1">
    <source>
        <dbReference type="EMBL" id="CAG8670424.1"/>
    </source>
</evidence>
<dbReference type="EMBL" id="CAJVPT010024409">
    <property type="protein sequence ID" value="CAG8670424.1"/>
    <property type="molecule type" value="Genomic_DNA"/>
</dbReference>
<gene>
    <name evidence="1" type="ORF">ACOLOM_LOCUS8929</name>
</gene>
<feature type="non-terminal residue" evidence="1">
    <location>
        <position position="1"/>
    </location>
</feature>
<dbReference type="Proteomes" id="UP000789525">
    <property type="component" value="Unassembled WGS sequence"/>
</dbReference>
<organism evidence="1 2">
    <name type="scientific">Acaulospora colombiana</name>
    <dbReference type="NCBI Taxonomy" id="27376"/>
    <lineage>
        <taxon>Eukaryota</taxon>
        <taxon>Fungi</taxon>
        <taxon>Fungi incertae sedis</taxon>
        <taxon>Mucoromycota</taxon>
        <taxon>Glomeromycotina</taxon>
        <taxon>Glomeromycetes</taxon>
        <taxon>Diversisporales</taxon>
        <taxon>Acaulosporaceae</taxon>
        <taxon>Acaulospora</taxon>
    </lineage>
</organism>
<comment type="caution">
    <text evidence="1">The sequence shown here is derived from an EMBL/GenBank/DDBJ whole genome shotgun (WGS) entry which is preliminary data.</text>
</comment>